<dbReference type="EMBL" id="JAQQBR010000003">
    <property type="protein sequence ID" value="KAK0180072.1"/>
    <property type="molecule type" value="Genomic_DNA"/>
</dbReference>
<reference evidence="3" key="1">
    <citation type="journal article" date="2023" name="bioRxiv">
        <title>Scaffold-level genome assemblies of two parasitoid biocontrol wasps reveal the parthenogenesis mechanism and an associated novel virus.</title>
        <authorList>
            <person name="Inwood S."/>
            <person name="Skelly J."/>
            <person name="Guhlin J."/>
            <person name="Harrop T."/>
            <person name="Goldson S."/>
            <person name="Dearden P."/>
        </authorList>
    </citation>
    <scope>NUCLEOTIDE SEQUENCE</scope>
    <source>
        <strain evidence="3">Lincoln</strain>
        <tissue evidence="3">Whole body</tissue>
    </source>
</reference>
<dbReference type="PANTHER" id="PTHR46518">
    <property type="entry name" value="COILED-COIL DOMAIN-CONTAINING PROTEIN 151"/>
    <property type="match status" value="1"/>
</dbReference>
<keyword evidence="4" id="KW-1185">Reference proteome</keyword>
<dbReference type="GO" id="GO:0036158">
    <property type="term" value="P:outer dynein arm assembly"/>
    <property type="evidence" value="ECO:0007669"/>
    <property type="project" value="InterPro"/>
</dbReference>
<evidence type="ECO:0000256" key="1">
    <source>
        <dbReference type="SAM" id="Coils"/>
    </source>
</evidence>
<dbReference type="PANTHER" id="PTHR46518:SF1">
    <property type="entry name" value="OUTER DYNEIN ARM-DOCKING COMPLEX SUBUNIT 3"/>
    <property type="match status" value="1"/>
</dbReference>
<proteinExistence type="predicted"/>
<dbReference type="GO" id="GO:0035253">
    <property type="term" value="C:ciliary rootlet"/>
    <property type="evidence" value="ECO:0007669"/>
    <property type="project" value="TreeGrafter"/>
</dbReference>
<organism evidence="3 4">
    <name type="scientific">Microctonus hyperodae</name>
    <name type="common">Parasitoid wasp</name>
    <dbReference type="NCBI Taxonomy" id="165561"/>
    <lineage>
        <taxon>Eukaryota</taxon>
        <taxon>Metazoa</taxon>
        <taxon>Ecdysozoa</taxon>
        <taxon>Arthropoda</taxon>
        <taxon>Hexapoda</taxon>
        <taxon>Insecta</taxon>
        <taxon>Pterygota</taxon>
        <taxon>Neoptera</taxon>
        <taxon>Endopterygota</taxon>
        <taxon>Hymenoptera</taxon>
        <taxon>Apocrita</taxon>
        <taxon>Ichneumonoidea</taxon>
        <taxon>Braconidae</taxon>
        <taxon>Euphorinae</taxon>
        <taxon>Microctonus</taxon>
    </lineage>
</organism>
<feature type="coiled-coil region" evidence="1">
    <location>
        <begin position="194"/>
        <end position="228"/>
    </location>
</feature>
<feature type="compositionally biased region" description="Pro residues" evidence="2">
    <location>
        <begin position="512"/>
        <end position="523"/>
    </location>
</feature>
<dbReference type="AlphaFoldDB" id="A0AA39L053"/>
<feature type="coiled-coil region" evidence="1">
    <location>
        <begin position="7"/>
        <end position="73"/>
    </location>
</feature>
<keyword evidence="1" id="KW-0175">Coiled coil</keyword>
<feature type="compositionally biased region" description="Basic and acidic residues" evidence="2">
    <location>
        <begin position="495"/>
        <end position="507"/>
    </location>
</feature>
<protein>
    <submittedName>
        <fullName evidence="3">Uncharacterized protein</fullName>
    </submittedName>
</protein>
<name>A0AA39L053_MICHY</name>
<dbReference type="Proteomes" id="UP001168972">
    <property type="component" value="Unassembled WGS sequence"/>
</dbReference>
<reference evidence="3" key="2">
    <citation type="submission" date="2023-03" db="EMBL/GenBank/DDBJ databases">
        <authorList>
            <person name="Inwood S.N."/>
            <person name="Skelly J.G."/>
            <person name="Guhlin J."/>
            <person name="Harrop T.W.R."/>
            <person name="Goldson S.G."/>
            <person name="Dearden P.K."/>
        </authorList>
    </citation>
    <scope>NUCLEOTIDE SEQUENCE</scope>
    <source>
        <strain evidence="3">Lincoln</strain>
        <tissue evidence="3">Whole body</tissue>
    </source>
</reference>
<dbReference type="GO" id="GO:0036064">
    <property type="term" value="C:ciliary basal body"/>
    <property type="evidence" value="ECO:0007669"/>
    <property type="project" value="TreeGrafter"/>
</dbReference>
<evidence type="ECO:0000313" key="3">
    <source>
        <dbReference type="EMBL" id="KAK0180072.1"/>
    </source>
</evidence>
<evidence type="ECO:0000313" key="4">
    <source>
        <dbReference type="Proteomes" id="UP001168972"/>
    </source>
</evidence>
<dbReference type="GO" id="GO:0003341">
    <property type="term" value="P:cilium movement"/>
    <property type="evidence" value="ECO:0007669"/>
    <property type="project" value="InterPro"/>
</dbReference>
<sequence>MANSILISNQENKLSALNKKIIEIKKKIQLSEGQRKANFEECDAKIRESSEKVAGLKRDIKNLQNKYSRTINNEDVAEKVAQTSRESSACVRKRGLEQAIGKVDEDNIRLRKKLDLVKYESDKQQERLTQLLTEYEELISGKIRKTVEKKLEHPLKKKIVDLENQLHRVSVMQMEADTVRKKYRSVRASLKADAAFYVSSLRNLEQNIKEQEMEIKQLQGVKEEAVELRDITKEVLTQQEIEAMHKSKERDNVILDYRQRVEDRRMDLERLERMIFPTTRLPPRDDDFDVAEKREENGVDNIEGISKGEMTYLGEAFTKLRSATGVTRNEEVLDRFLGQRATKEKLQKMRTAMEEDKISLEKRRQQLTAEIEMQKFSETKDADQNAEELTKLTTKIAAEIERQVNAEKENLHVQGIIDEIAKMLWNLCDKLRDVSETSLSDNVDKPENPFVLLELLDEKMMAAIKLMGGQDEYTKWVKEIAEKIDTLSIESTSDTGKHGEAGDERPLFPRFPGAPTPAAPPIPSEDEEEIPTRSILKRQAQLLVDTKSRRKAFNFRR</sequence>
<dbReference type="GO" id="GO:0097542">
    <property type="term" value="C:ciliary tip"/>
    <property type="evidence" value="ECO:0007669"/>
    <property type="project" value="TreeGrafter"/>
</dbReference>
<gene>
    <name evidence="3" type="ORF">PV327_005753</name>
</gene>
<comment type="caution">
    <text evidence="3">The sequence shown here is derived from an EMBL/GenBank/DDBJ whole genome shotgun (WGS) entry which is preliminary data.</text>
</comment>
<dbReference type="InterPro" id="IPR033192">
    <property type="entry name" value="ODAD3"/>
</dbReference>
<accession>A0AA39L053</accession>
<feature type="region of interest" description="Disordered" evidence="2">
    <location>
        <begin position="489"/>
        <end position="533"/>
    </location>
</feature>
<feature type="coiled-coil region" evidence="1">
    <location>
        <begin position="343"/>
        <end position="370"/>
    </location>
</feature>
<evidence type="ECO:0000256" key="2">
    <source>
        <dbReference type="SAM" id="MobiDB-lite"/>
    </source>
</evidence>